<evidence type="ECO:0000259" key="12">
    <source>
        <dbReference type="PROSITE" id="PS50835"/>
    </source>
</evidence>
<evidence type="ECO:0000256" key="4">
    <source>
        <dbReference type="ARBA" id="ARBA00022859"/>
    </source>
</evidence>
<keyword evidence="3" id="KW-0732">Signal</keyword>
<evidence type="ECO:0000256" key="7">
    <source>
        <dbReference type="ARBA" id="ARBA00023157"/>
    </source>
</evidence>
<evidence type="ECO:0000256" key="8">
    <source>
        <dbReference type="ARBA" id="ARBA00023170"/>
    </source>
</evidence>
<comment type="subcellular location">
    <subcellularLocation>
        <location evidence="1">Cell membrane</location>
    </subcellularLocation>
</comment>
<dbReference type="GO" id="GO:0042101">
    <property type="term" value="C:T cell receptor complex"/>
    <property type="evidence" value="ECO:0007669"/>
    <property type="project" value="UniProtKB-KW"/>
</dbReference>
<dbReference type="GO" id="GO:0002250">
    <property type="term" value="P:adaptive immune response"/>
    <property type="evidence" value="ECO:0007669"/>
    <property type="project" value="UniProtKB-KW"/>
</dbReference>
<evidence type="ECO:0000256" key="2">
    <source>
        <dbReference type="ARBA" id="ARBA00022475"/>
    </source>
</evidence>
<protein>
    <submittedName>
        <fullName evidence="13">TRD@ protein</fullName>
    </submittedName>
</protein>
<dbReference type="Pfam" id="PF07654">
    <property type="entry name" value="C1-set"/>
    <property type="match status" value="1"/>
</dbReference>
<evidence type="ECO:0000313" key="13">
    <source>
        <dbReference type="EMBL" id="AAI42391.1"/>
    </source>
</evidence>
<gene>
    <name evidence="13" type="primary">TRD@</name>
</gene>
<name>A5PK78_BOVIN</name>
<dbReference type="FunFam" id="2.60.40.10:FF:000878">
    <property type="entry name" value="T cell receptor alpha variable 38-1"/>
    <property type="match status" value="1"/>
</dbReference>
<dbReference type="AlphaFoldDB" id="A5PK78"/>
<dbReference type="InterPro" id="IPR013106">
    <property type="entry name" value="Ig_V-set"/>
</dbReference>
<evidence type="ECO:0000256" key="5">
    <source>
        <dbReference type="ARBA" id="ARBA00023130"/>
    </source>
</evidence>
<sequence>EKTLNSQLEAELSTFVQGNPCLMPLSSLLWVFLAITFSGSGVAQKVTQDQPYVTSQIGQSVILNCWYEVSWSGYTHYLYWYKQLPSGEMTFLIRQESSGPNARNGRYSVNFQKAQNSISLTISALQLEDSAKYFCAVWAPPYGVSGNPLIFGKGTYLNVEPESQPAASPSVFVMKNGTNVACLVKEFYPKDVTISLQSSKKIIEYDPAIAISPGGKYSAVKLGQYGDPDSVTCSVEHNKQTWHSTDFEPKKTIPETTPKPMACENSTKAEAPVTCQEPQVEPGKVNMMSLSVLGLRMLFAKSVAVNFLLTAKLFFF</sequence>
<dbReference type="Gene3D" id="2.60.40.10">
    <property type="entry name" value="Immunoglobulins"/>
    <property type="match status" value="2"/>
</dbReference>
<dbReference type="EMBL" id="BC142390">
    <property type="protein sequence ID" value="AAI42391.1"/>
    <property type="molecule type" value="mRNA"/>
</dbReference>
<dbReference type="InterPro" id="IPR013783">
    <property type="entry name" value="Ig-like_fold"/>
</dbReference>
<dbReference type="InterPro" id="IPR051006">
    <property type="entry name" value="TCR_variable_domain"/>
</dbReference>
<feature type="non-terminal residue" evidence="13">
    <location>
        <position position="1"/>
    </location>
</feature>
<dbReference type="CDD" id="cd07687">
    <property type="entry name" value="IgC_TCR_delta"/>
    <property type="match status" value="1"/>
</dbReference>
<organism evidence="13">
    <name type="scientific">Bos taurus</name>
    <name type="common">Bovine</name>
    <dbReference type="NCBI Taxonomy" id="9913"/>
    <lineage>
        <taxon>Eukaryota</taxon>
        <taxon>Metazoa</taxon>
        <taxon>Chordata</taxon>
        <taxon>Craniata</taxon>
        <taxon>Vertebrata</taxon>
        <taxon>Euteleostomi</taxon>
        <taxon>Mammalia</taxon>
        <taxon>Eutheria</taxon>
        <taxon>Laurasiatheria</taxon>
        <taxon>Artiodactyla</taxon>
        <taxon>Ruminantia</taxon>
        <taxon>Pecora</taxon>
        <taxon>Bovidae</taxon>
        <taxon>Bovinae</taxon>
        <taxon>Bos</taxon>
    </lineage>
</organism>
<keyword evidence="7" id="KW-1015">Disulfide bond</keyword>
<keyword evidence="8" id="KW-0675">Receptor</keyword>
<accession>A5PK78</accession>
<dbReference type="InterPro" id="IPR036179">
    <property type="entry name" value="Ig-like_dom_sf"/>
</dbReference>
<proteinExistence type="evidence at transcript level"/>
<keyword evidence="4" id="KW-0391">Immunity</keyword>
<dbReference type="FunFam" id="2.60.40.10:FF:001810">
    <property type="entry name" value="T cell receptor delta constant"/>
    <property type="match status" value="1"/>
</dbReference>
<dbReference type="SMART" id="SM00409">
    <property type="entry name" value="IG"/>
    <property type="match status" value="1"/>
</dbReference>
<keyword evidence="9" id="KW-0393">Immunoglobulin domain</keyword>
<dbReference type="Pfam" id="PF07686">
    <property type="entry name" value="V-set"/>
    <property type="match status" value="1"/>
</dbReference>
<keyword evidence="10" id="KW-1279">T cell receptor</keyword>
<dbReference type="PANTHER" id="PTHR19343:SF25">
    <property type="entry name" value="IG-LIKE DOMAIN-CONTAINING PROTEIN"/>
    <property type="match status" value="1"/>
</dbReference>
<reference evidence="13" key="1">
    <citation type="submission" date="2007-06" db="EMBL/GenBank/DDBJ databases">
        <authorList>
            <person name="Moore S."/>
            <person name="Alexander L."/>
            <person name="Brownstein M."/>
            <person name="Guan L."/>
            <person name="Lobo S."/>
            <person name="Meng Y."/>
            <person name="Tanaguchi M."/>
            <person name="Wang Z."/>
            <person name="Yu J."/>
            <person name="Prange C."/>
            <person name="Schreiber K."/>
            <person name="Shenmen C."/>
            <person name="Wagner L."/>
            <person name="Bala M."/>
            <person name="Barbazuk S."/>
            <person name="Barber S."/>
            <person name="Babakaiff R."/>
            <person name="Beland J."/>
            <person name="Chun E."/>
            <person name="Del Rio L."/>
            <person name="Gibson S."/>
            <person name="Hanson R."/>
            <person name="Kirkpatrick R."/>
            <person name="Liu J."/>
            <person name="Matsuo C."/>
            <person name="Mayo M."/>
            <person name="Santos R.R."/>
            <person name="Stott J."/>
            <person name="Tsai M."/>
            <person name="Wong D."/>
            <person name="Siddiqui A."/>
            <person name="Holt R."/>
            <person name="Jones S.J."/>
            <person name="Marra M.A."/>
        </authorList>
    </citation>
    <scope>NUCLEOTIDE SEQUENCE</scope>
    <source>
        <strain evidence="13">Hereford</strain>
        <tissue evidence="13">Thymus</tissue>
    </source>
</reference>
<evidence type="ECO:0000256" key="11">
    <source>
        <dbReference type="SAM" id="MobiDB-lite"/>
    </source>
</evidence>
<dbReference type="CDD" id="cd07706">
    <property type="entry name" value="IgV_TCR_delta"/>
    <property type="match status" value="1"/>
</dbReference>
<dbReference type="InterPro" id="IPR003597">
    <property type="entry name" value="Ig_C1-set"/>
</dbReference>
<keyword evidence="2" id="KW-1003">Cell membrane</keyword>
<dbReference type="InterPro" id="IPR007110">
    <property type="entry name" value="Ig-like_dom"/>
</dbReference>
<keyword evidence="6" id="KW-0472">Membrane</keyword>
<dbReference type="SMART" id="SM00406">
    <property type="entry name" value="IGv"/>
    <property type="match status" value="1"/>
</dbReference>
<dbReference type="InterPro" id="IPR003599">
    <property type="entry name" value="Ig_sub"/>
</dbReference>
<dbReference type="PROSITE" id="PS50835">
    <property type="entry name" value="IG_LIKE"/>
    <property type="match status" value="1"/>
</dbReference>
<evidence type="ECO:0000256" key="10">
    <source>
        <dbReference type="ARBA" id="ARBA00043266"/>
    </source>
</evidence>
<keyword evidence="5" id="KW-1064">Adaptive immunity</keyword>
<evidence type="ECO:0000256" key="6">
    <source>
        <dbReference type="ARBA" id="ARBA00023136"/>
    </source>
</evidence>
<evidence type="ECO:0000256" key="1">
    <source>
        <dbReference type="ARBA" id="ARBA00004236"/>
    </source>
</evidence>
<evidence type="ECO:0000256" key="9">
    <source>
        <dbReference type="ARBA" id="ARBA00023319"/>
    </source>
</evidence>
<evidence type="ECO:0000256" key="3">
    <source>
        <dbReference type="ARBA" id="ARBA00022729"/>
    </source>
</evidence>
<dbReference type="SUPFAM" id="SSF48726">
    <property type="entry name" value="Immunoglobulin"/>
    <property type="match status" value="2"/>
</dbReference>
<dbReference type="PANTHER" id="PTHR19343">
    <property type="entry name" value="T CELL RECEPTOR ALPHA VARIABLE 1-2"/>
    <property type="match status" value="1"/>
</dbReference>
<feature type="domain" description="Ig-like" evidence="12">
    <location>
        <begin position="44"/>
        <end position="137"/>
    </location>
</feature>
<feature type="region of interest" description="Disordered" evidence="11">
    <location>
        <begin position="248"/>
        <end position="270"/>
    </location>
</feature>